<dbReference type="EMBL" id="BPLR01011799">
    <property type="protein sequence ID" value="GIY49123.1"/>
    <property type="molecule type" value="Genomic_DNA"/>
</dbReference>
<sequence length="171" mass="19291">MTTTRLENFHFGWRNSKSYLEWPFISRGPATSGRSSHVDLRRKEAEINLDAERELIDKVALSAFSGAFKGTLSVGSEAPEGKNGCQDVLSYDFLWNGTPGTTRPPPPSSAEKINLLPKCSMLIIFKTPIEYERQMPGHAFSGQKYQHPNLLRDIHIHFFVTKPLCPASWIQ</sequence>
<dbReference type="Proteomes" id="UP001054945">
    <property type="component" value="Unassembled WGS sequence"/>
</dbReference>
<name>A0AAV4TR97_CAEEX</name>
<accession>A0AAV4TR97</accession>
<protein>
    <submittedName>
        <fullName evidence="1">Uncharacterized protein</fullName>
    </submittedName>
</protein>
<evidence type="ECO:0000313" key="2">
    <source>
        <dbReference type="Proteomes" id="UP001054945"/>
    </source>
</evidence>
<comment type="caution">
    <text evidence="1">The sequence shown here is derived from an EMBL/GenBank/DDBJ whole genome shotgun (WGS) entry which is preliminary data.</text>
</comment>
<dbReference type="AlphaFoldDB" id="A0AAV4TR97"/>
<organism evidence="1 2">
    <name type="scientific">Caerostris extrusa</name>
    <name type="common">Bark spider</name>
    <name type="synonym">Caerostris bankana</name>
    <dbReference type="NCBI Taxonomy" id="172846"/>
    <lineage>
        <taxon>Eukaryota</taxon>
        <taxon>Metazoa</taxon>
        <taxon>Ecdysozoa</taxon>
        <taxon>Arthropoda</taxon>
        <taxon>Chelicerata</taxon>
        <taxon>Arachnida</taxon>
        <taxon>Araneae</taxon>
        <taxon>Araneomorphae</taxon>
        <taxon>Entelegynae</taxon>
        <taxon>Araneoidea</taxon>
        <taxon>Araneidae</taxon>
        <taxon>Caerostris</taxon>
    </lineage>
</organism>
<evidence type="ECO:0000313" key="1">
    <source>
        <dbReference type="EMBL" id="GIY49123.1"/>
    </source>
</evidence>
<keyword evidence="2" id="KW-1185">Reference proteome</keyword>
<proteinExistence type="predicted"/>
<reference evidence="1 2" key="1">
    <citation type="submission" date="2021-06" db="EMBL/GenBank/DDBJ databases">
        <title>Caerostris extrusa draft genome.</title>
        <authorList>
            <person name="Kono N."/>
            <person name="Arakawa K."/>
        </authorList>
    </citation>
    <scope>NUCLEOTIDE SEQUENCE [LARGE SCALE GENOMIC DNA]</scope>
</reference>
<gene>
    <name evidence="1" type="ORF">CEXT_372671</name>
</gene>